<dbReference type="Proteomes" id="UP000629287">
    <property type="component" value="Unassembled WGS sequence"/>
</dbReference>
<comment type="caution">
    <text evidence="1">The sequence shown here is derived from an EMBL/GenBank/DDBJ whole genome shotgun (WGS) entry which is preliminary data.</text>
</comment>
<proteinExistence type="predicted"/>
<reference evidence="1 2" key="1">
    <citation type="submission" date="2020-10" db="EMBL/GenBank/DDBJ databases">
        <title>Sequencing the genomes of 1000 actinobacteria strains.</title>
        <authorList>
            <person name="Klenk H.-P."/>
        </authorList>
    </citation>
    <scope>NUCLEOTIDE SEQUENCE [LARGE SCALE GENOMIC DNA]</scope>
    <source>
        <strain evidence="1 2">DSM 41803</strain>
    </source>
</reference>
<accession>A0A8I0P9H4</accession>
<dbReference type="AlphaFoldDB" id="A0A8I0P9H4"/>
<evidence type="ECO:0000313" key="1">
    <source>
        <dbReference type="EMBL" id="MBE1600760.1"/>
    </source>
</evidence>
<sequence>MTATTAAATVQGGSQWVQTGPLAFNHPLTTTAERISEVPELTIPFPGVWELTYHVRTSFSSGNQRALWIHTWLDKDGVRIEGSEARTAARARIPKRFRTRSDRRSWSLSRSGRR</sequence>
<evidence type="ECO:0000313" key="2">
    <source>
        <dbReference type="Proteomes" id="UP000629287"/>
    </source>
</evidence>
<name>A0A8I0P9H4_9ACTN</name>
<keyword evidence="2" id="KW-1185">Reference proteome</keyword>
<protein>
    <submittedName>
        <fullName evidence="1">Uncharacterized protein</fullName>
    </submittedName>
</protein>
<organism evidence="1 2">
    <name type="scientific">Streptomyces stelliscabiei</name>
    <dbReference type="NCBI Taxonomy" id="146820"/>
    <lineage>
        <taxon>Bacteria</taxon>
        <taxon>Bacillati</taxon>
        <taxon>Actinomycetota</taxon>
        <taxon>Actinomycetes</taxon>
        <taxon>Kitasatosporales</taxon>
        <taxon>Streptomycetaceae</taxon>
        <taxon>Streptomyces</taxon>
    </lineage>
</organism>
<gene>
    <name evidence="1" type="ORF">H4687_006889</name>
</gene>
<dbReference type="RefSeq" id="WP_046916034.1">
    <property type="nucleotide sequence ID" value="NZ_JADBGF010000001.1"/>
</dbReference>
<dbReference type="GeneID" id="86831410"/>
<dbReference type="EMBL" id="JADBGF010000001">
    <property type="protein sequence ID" value="MBE1600760.1"/>
    <property type="molecule type" value="Genomic_DNA"/>
</dbReference>